<proteinExistence type="predicted"/>
<evidence type="ECO:0000313" key="3">
    <source>
        <dbReference type="Proteomes" id="UP000215367"/>
    </source>
</evidence>
<evidence type="ECO:0000313" key="2">
    <source>
        <dbReference type="EMBL" id="OYD83365.1"/>
    </source>
</evidence>
<accession>A0A235HDN0</accession>
<dbReference type="EMBL" id="NOWT01000014">
    <property type="protein sequence ID" value="OYD83365.1"/>
    <property type="molecule type" value="Genomic_DNA"/>
</dbReference>
<feature type="region of interest" description="Disordered" evidence="1">
    <location>
        <begin position="42"/>
        <end position="126"/>
    </location>
</feature>
<protein>
    <submittedName>
        <fullName evidence="2">Uncharacterized protein</fullName>
    </submittedName>
</protein>
<feature type="compositionally biased region" description="Basic and acidic residues" evidence="1">
    <location>
        <begin position="103"/>
        <end position="126"/>
    </location>
</feature>
<feature type="compositionally biased region" description="Basic and acidic residues" evidence="1">
    <location>
        <begin position="53"/>
        <end position="67"/>
    </location>
</feature>
<sequence length="126" mass="12920">MVSMPTALLPTLLRRLAVLMVAVGIVAFASHAVPTNGVAVGALPWADAGGDGGHSHDDDAEGRDRPAGHGHSHNPADHSHDTLASGSHEPAAADEATGAWRRGGHDRNSGHAPDPLDRPPRSDAFA</sequence>
<dbReference type="Proteomes" id="UP000215367">
    <property type="component" value="Unassembled WGS sequence"/>
</dbReference>
<evidence type="ECO:0000256" key="1">
    <source>
        <dbReference type="SAM" id="MobiDB-lite"/>
    </source>
</evidence>
<gene>
    <name evidence="2" type="ORF">CHT98_15705</name>
</gene>
<reference evidence="2 3" key="1">
    <citation type="submission" date="2017-07" db="EMBL/GenBank/DDBJ databases">
        <title>Whole genome sequence of Azospirillum brasilense 2A1, a potential biofertilizer strain.</title>
        <authorList>
            <person name="Fontana C.A."/>
            <person name="Toffoli L.M."/>
            <person name="Salazar S.M."/>
            <person name="Puglisi E."/>
            <person name="Pedraza R."/>
            <person name="Bassi D."/>
            <person name="Cocconcelli P.S."/>
        </authorList>
    </citation>
    <scope>NUCLEOTIDE SEQUENCE [LARGE SCALE GENOMIC DNA]</scope>
    <source>
        <strain evidence="2 3">2A1</strain>
    </source>
</reference>
<comment type="caution">
    <text evidence="2">The sequence shown here is derived from an EMBL/GenBank/DDBJ whole genome shotgun (WGS) entry which is preliminary data.</text>
</comment>
<dbReference type="AlphaFoldDB" id="A0A235HDN0"/>
<organism evidence="2 3">
    <name type="scientific">Azospirillum brasilense</name>
    <dbReference type="NCBI Taxonomy" id="192"/>
    <lineage>
        <taxon>Bacteria</taxon>
        <taxon>Pseudomonadati</taxon>
        <taxon>Pseudomonadota</taxon>
        <taxon>Alphaproteobacteria</taxon>
        <taxon>Rhodospirillales</taxon>
        <taxon>Azospirillaceae</taxon>
        <taxon>Azospirillum</taxon>
    </lineage>
</organism>
<name>A0A235HDN0_AZOBR</name>